<proteinExistence type="predicted"/>
<evidence type="ECO:0000313" key="2">
    <source>
        <dbReference type="EMBL" id="TWU48910.1"/>
    </source>
</evidence>
<evidence type="ECO:0000313" key="3">
    <source>
        <dbReference type="Proteomes" id="UP000318288"/>
    </source>
</evidence>
<sequence>MTPYKCNMAPFTTRCGICIFRAQHSAPSRISATPKDTCSNCQRKSGRNDASTRSINWRLSRPPLGPENAAGRCRHDAVVVRAFACRPLSSLTFEEAVSKGRLDRTSRETVRFTPRCRSCQRRLARYPPRPRQLDSVHTSGLERNERVGRSSAAKCNWQQPNLRPSPDQSNG</sequence>
<feature type="region of interest" description="Disordered" evidence="1">
    <location>
        <begin position="127"/>
        <end position="171"/>
    </location>
</feature>
<organism evidence="2 3">
    <name type="scientific">Rubripirellula tenax</name>
    <dbReference type="NCBI Taxonomy" id="2528015"/>
    <lineage>
        <taxon>Bacteria</taxon>
        <taxon>Pseudomonadati</taxon>
        <taxon>Planctomycetota</taxon>
        <taxon>Planctomycetia</taxon>
        <taxon>Pirellulales</taxon>
        <taxon>Pirellulaceae</taxon>
        <taxon>Rubripirellula</taxon>
    </lineage>
</organism>
<accession>A0A5C6EK88</accession>
<name>A0A5C6EK88_9BACT</name>
<feature type="compositionally biased region" description="Polar residues" evidence="1">
    <location>
        <begin position="156"/>
        <end position="171"/>
    </location>
</feature>
<dbReference type="AlphaFoldDB" id="A0A5C6EK88"/>
<protein>
    <submittedName>
        <fullName evidence="2">Uncharacterized protein</fullName>
    </submittedName>
</protein>
<keyword evidence="3" id="KW-1185">Reference proteome</keyword>
<evidence type="ECO:0000256" key="1">
    <source>
        <dbReference type="SAM" id="MobiDB-lite"/>
    </source>
</evidence>
<dbReference type="EMBL" id="SJPW01000006">
    <property type="protein sequence ID" value="TWU48910.1"/>
    <property type="molecule type" value="Genomic_DNA"/>
</dbReference>
<gene>
    <name evidence="2" type="ORF">Poly51_48140</name>
</gene>
<reference evidence="2 3" key="1">
    <citation type="submission" date="2019-02" db="EMBL/GenBank/DDBJ databases">
        <title>Deep-cultivation of Planctomycetes and their phenomic and genomic characterization uncovers novel biology.</title>
        <authorList>
            <person name="Wiegand S."/>
            <person name="Jogler M."/>
            <person name="Boedeker C."/>
            <person name="Pinto D."/>
            <person name="Vollmers J."/>
            <person name="Rivas-Marin E."/>
            <person name="Kohn T."/>
            <person name="Peeters S.H."/>
            <person name="Heuer A."/>
            <person name="Rast P."/>
            <person name="Oberbeckmann S."/>
            <person name="Bunk B."/>
            <person name="Jeske O."/>
            <person name="Meyerdierks A."/>
            <person name="Storesund J.E."/>
            <person name="Kallscheuer N."/>
            <person name="Luecker S."/>
            <person name="Lage O.M."/>
            <person name="Pohl T."/>
            <person name="Merkel B.J."/>
            <person name="Hornburger P."/>
            <person name="Mueller R.-W."/>
            <person name="Bruemmer F."/>
            <person name="Labrenz M."/>
            <person name="Spormann A.M."/>
            <person name="Op Den Camp H."/>
            <person name="Overmann J."/>
            <person name="Amann R."/>
            <person name="Jetten M.S.M."/>
            <person name="Mascher T."/>
            <person name="Medema M.H."/>
            <person name="Devos D.P."/>
            <person name="Kaster A.-K."/>
            <person name="Ovreas L."/>
            <person name="Rohde M."/>
            <person name="Galperin M.Y."/>
            <person name="Jogler C."/>
        </authorList>
    </citation>
    <scope>NUCLEOTIDE SEQUENCE [LARGE SCALE GENOMIC DNA]</scope>
    <source>
        <strain evidence="2 3">Poly51</strain>
    </source>
</reference>
<dbReference type="Proteomes" id="UP000318288">
    <property type="component" value="Unassembled WGS sequence"/>
</dbReference>
<comment type="caution">
    <text evidence="2">The sequence shown here is derived from an EMBL/GenBank/DDBJ whole genome shotgun (WGS) entry which is preliminary data.</text>
</comment>